<feature type="compositionally biased region" description="Low complexity" evidence="10">
    <location>
        <begin position="402"/>
        <end position="411"/>
    </location>
</feature>
<feature type="compositionally biased region" description="Polar residues" evidence="10">
    <location>
        <begin position="14"/>
        <end position="27"/>
    </location>
</feature>
<feature type="region of interest" description="Disordered" evidence="10">
    <location>
        <begin position="1"/>
        <end position="27"/>
    </location>
</feature>
<feature type="transmembrane region" description="Helical" evidence="11">
    <location>
        <begin position="130"/>
        <end position="156"/>
    </location>
</feature>
<evidence type="ECO:0000256" key="2">
    <source>
        <dbReference type="ARBA" id="ARBA00004653"/>
    </source>
</evidence>
<dbReference type="InterPro" id="IPR032816">
    <property type="entry name" value="VTT_dom"/>
</dbReference>
<dbReference type="Proteomes" id="UP001194580">
    <property type="component" value="Unassembled WGS sequence"/>
</dbReference>
<dbReference type="InterPro" id="IPR051076">
    <property type="entry name" value="Golgi_membrane_TVP38/TMEM64"/>
</dbReference>
<evidence type="ECO:0000256" key="10">
    <source>
        <dbReference type="SAM" id="MobiDB-lite"/>
    </source>
</evidence>
<keyword evidence="6 11" id="KW-0812">Transmembrane</keyword>
<feature type="transmembrane region" description="Helical" evidence="11">
    <location>
        <begin position="98"/>
        <end position="118"/>
    </location>
</feature>
<dbReference type="PANTHER" id="PTHR47549:SF1">
    <property type="entry name" value="GOLGI APPARATUS MEMBRANE PROTEIN TVP38"/>
    <property type="match status" value="1"/>
</dbReference>
<comment type="caution">
    <text evidence="13">The sequence shown here is derived from an EMBL/GenBank/DDBJ whole genome shotgun (WGS) entry which is preliminary data.</text>
</comment>
<evidence type="ECO:0000256" key="9">
    <source>
        <dbReference type="ARBA" id="ARBA00023136"/>
    </source>
</evidence>
<feature type="region of interest" description="Disordered" evidence="10">
    <location>
        <begin position="296"/>
        <end position="462"/>
    </location>
</feature>
<evidence type="ECO:0000256" key="11">
    <source>
        <dbReference type="SAM" id="Phobius"/>
    </source>
</evidence>
<proteinExistence type="inferred from homology"/>
<evidence type="ECO:0000256" key="1">
    <source>
        <dbReference type="ARBA" id="ARBA00002978"/>
    </source>
</evidence>
<dbReference type="EMBL" id="JAAAIL010000445">
    <property type="protein sequence ID" value="KAG0275716.1"/>
    <property type="molecule type" value="Genomic_DNA"/>
</dbReference>
<organism evidence="13 14">
    <name type="scientific">Linnemannia exigua</name>
    <dbReference type="NCBI Taxonomy" id="604196"/>
    <lineage>
        <taxon>Eukaryota</taxon>
        <taxon>Fungi</taxon>
        <taxon>Fungi incertae sedis</taxon>
        <taxon>Mucoromycota</taxon>
        <taxon>Mortierellomycotina</taxon>
        <taxon>Mortierellomycetes</taxon>
        <taxon>Mortierellales</taxon>
        <taxon>Mortierellaceae</taxon>
        <taxon>Linnemannia</taxon>
    </lineage>
</organism>
<keyword evidence="14" id="KW-1185">Reference proteome</keyword>
<feature type="compositionally biased region" description="Polar residues" evidence="10">
    <location>
        <begin position="572"/>
        <end position="582"/>
    </location>
</feature>
<feature type="domain" description="VTT" evidence="12">
    <location>
        <begin position="125"/>
        <end position="235"/>
    </location>
</feature>
<evidence type="ECO:0000313" key="14">
    <source>
        <dbReference type="Proteomes" id="UP001194580"/>
    </source>
</evidence>
<dbReference type="GO" id="GO:0016192">
    <property type="term" value="P:vesicle-mediated transport"/>
    <property type="evidence" value="ECO:0007669"/>
    <property type="project" value="TreeGrafter"/>
</dbReference>
<comment type="function">
    <text evidence="1">Golgi membrane protein involved in vesicular trafficking and spindle migration.</text>
</comment>
<reference evidence="13" key="1">
    <citation type="journal article" date="2020" name="Fungal Divers.">
        <title>Resolving the Mortierellaceae phylogeny through synthesis of multi-gene phylogenetics and phylogenomics.</title>
        <authorList>
            <person name="Vandepol N."/>
            <person name="Liber J."/>
            <person name="Desiro A."/>
            <person name="Na H."/>
            <person name="Kennedy M."/>
            <person name="Barry K."/>
            <person name="Grigoriev I.V."/>
            <person name="Miller A.N."/>
            <person name="O'Donnell K."/>
            <person name="Stajich J.E."/>
            <person name="Bonito G."/>
        </authorList>
    </citation>
    <scope>NUCLEOTIDE SEQUENCE</scope>
    <source>
        <strain evidence="13">NRRL 28262</strain>
    </source>
</reference>
<evidence type="ECO:0000313" key="13">
    <source>
        <dbReference type="EMBL" id="KAG0275716.1"/>
    </source>
</evidence>
<dbReference type="Pfam" id="PF09335">
    <property type="entry name" value="VTT_dom"/>
    <property type="match status" value="1"/>
</dbReference>
<dbReference type="PANTHER" id="PTHR47549">
    <property type="entry name" value="GOLGI APPARATUS MEMBRANE PROTEIN TVP38-RELATED"/>
    <property type="match status" value="1"/>
</dbReference>
<gene>
    <name evidence="13" type="ORF">BGZ95_008450</name>
</gene>
<evidence type="ECO:0000256" key="3">
    <source>
        <dbReference type="ARBA" id="ARBA00008640"/>
    </source>
</evidence>
<evidence type="ECO:0000256" key="7">
    <source>
        <dbReference type="ARBA" id="ARBA00022989"/>
    </source>
</evidence>
<evidence type="ECO:0000256" key="5">
    <source>
        <dbReference type="ARBA" id="ARBA00020673"/>
    </source>
</evidence>
<feature type="compositionally biased region" description="Basic residues" evidence="10">
    <location>
        <begin position="297"/>
        <end position="309"/>
    </location>
</feature>
<protein>
    <recommendedName>
        <fullName evidence="4">Golgi apparatus membrane protein TVP38</fullName>
    </recommendedName>
    <alternativeName>
        <fullName evidence="5">Golgi apparatus membrane protein tvp38</fullName>
    </alternativeName>
</protein>
<accession>A0AAD4H7R6</accession>
<comment type="similarity">
    <text evidence="3">Belongs to the TVP38/TMEM64 family.</text>
</comment>
<dbReference type="GO" id="GO:0000022">
    <property type="term" value="P:mitotic spindle elongation"/>
    <property type="evidence" value="ECO:0007669"/>
    <property type="project" value="TreeGrafter"/>
</dbReference>
<feature type="transmembrane region" description="Helical" evidence="11">
    <location>
        <begin position="263"/>
        <end position="282"/>
    </location>
</feature>
<keyword evidence="9 11" id="KW-0472">Membrane</keyword>
<feature type="region of interest" description="Disordered" evidence="10">
    <location>
        <begin position="568"/>
        <end position="591"/>
    </location>
</feature>
<feature type="transmembrane region" description="Helical" evidence="11">
    <location>
        <begin position="57"/>
        <end position="77"/>
    </location>
</feature>
<keyword evidence="8" id="KW-0333">Golgi apparatus</keyword>
<evidence type="ECO:0000256" key="4">
    <source>
        <dbReference type="ARBA" id="ARBA00013533"/>
    </source>
</evidence>
<feature type="compositionally biased region" description="Basic and acidic residues" evidence="10">
    <location>
        <begin position="1"/>
        <end position="13"/>
    </location>
</feature>
<dbReference type="AlphaFoldDB" id="A0AAD4H7R6"/>
<evidence type="ECO:0000259" key="12">
    <source>
        <dbReference type="Pfam" id="PF09335"/>
    </source>
</evidence>
<feature type="region of interest" description="Disordered" evidence="10">
    <location>
        <begin position="505"/>
        <end position="544"/>
    </location>
</feature>
<evidence type="ECO:0000256" key="8">
    <source>
        <dbReference type="ARBA" id="ARBA00023034"/>
    </source>
</evidence>
<name>A0AAD4H7R6_9FUNG</name>
<evidence type="ECO:0000256" key="6">
    <source>
        <dbReference type="ARBA" id="ARBA00022692"/>
    </source>
</evidence>
<keyword evidence="7 11" id="KW-1133">Transmembrane helix</keyword>
<sequence length="628" mass="68642">MDGPTRLHREGSRQTRPSSSQYMPTSSFESASTRFTNDSLSFLNKLKERLPEHLQPFFWLGLWFGSAVLIIGLVVGFHSKIFSALQALADFIKGLGPLGPPVIMICLFATSFPPVIGYSSIVTMSGNVGYVYGFMFGFLIAFTGALAGAIVCFYFCRRWFKAQVRKLMAKNRSLKGVVRTVEKRGFRLLVLIRLAPYPYNVINAILSATHIPLSTFTAATAISLIKLTLHVYIGSTLSTLTGGDGDDTDPEKDPNNHGKRVKVFIMVMGIILGVGVGAYVWAVAKREIAITEAARMERRRRRRGGRRGRSAAFDRDSGGSGGIELSEQQEHIPGVDLTSRDSVDGFFSGAATGRGERTGQDLSDANYFVGGAGNESRRYQDYEDDGDHESNTLFGAGGGGRRPQQQHQGQRGDWRNVGGAGVGTDSLSNSDESDYFDDDSDDDDDGEYEDGVGGERSDLERGFGLGLELGSERDGAVDRNRTNGFGDEFGGFREEEALDFSAHHAGLSDSPWRDDDNIDEENGSSHDLLGGDNGGRALSERGTAHRTIRSLSTPISVRFITQATARGRNYCPSANSTNNDDGSASAPPRIIHKSLRAQTFGKKMKLRFTVPSLRSRRGWPEEDDKELF</sequence>
<dbReference type="GO" id="GO:0000139">
    <property type="term" value="C:Golgi membrane"/>
    <property type="evidence" value="ECO:0007669"/>
    <property type="project" value="UniProtKB-SubCell"/>
</dbReference>
<comment type="subcellular location">
    <subcellularLocation>
        <location evidence="2">Golgi apparatus membrane</location>
        <topology evidence="2">Multi-pass membrane protein</topology>
    </subcellularLocation>
</comment>
<feature type="compositionally biased region" description="Acidic residues" evidence="10">
    <location>
        <begin position="431"/>
        <end position="452"/>
    </location>
</feature>